<accession>A0AAD6U2H5</accession>
<gene>
    <name evidence="2" type="ORF">B0H15DRAFT_986033</name>
</gene>
<reference evidence="2" key="1">
    <citation type="submission" date="2023-03" db="EMBL/GenBank/DDBJ databases">
        <title>Massive genome expansion in bonnet fungi (Mycena s.s.) driven by repeated elements and novel gene families across ecological guilds.</title>
        <authorList>
            <consortium name="Lawrence Berkeley National Laboratory"/>
            <person name="Harder C.B."/>
            <person name="Miyauchi S."/>
            <person name="Viragh M."/>
            <person name="Kuo A."/>
            <person name="Thoen E."/>
            <person name="Andreopoulos B."/>
            <person name="Lu D."/>
            <person name="Skrede I."/>
            <person name="Drula E."/>
            <person name="Henrissat B."/>
            <person name="Morin E."/>
            <person name="Kohler A."/>
            <person name="Barry K."/>
            <person name="LaButti K."/>
            <person name="Morin E."/>
            <person name="Salamov A."/>
            <person name="Lipzen A."/>
            <person name="Mereny Z."/>
            <person name="Hegedus B."/>
            <person name="Baldrian P."/>
            <person name="Stursova M."/>
            <person name="Weitz H."/>
            <person name="Taylor A."/>
            <person name="Grigoriev I.V."/>
            <person name="Nagy L.G."/>
            <person name="Martin F."/>
            <person name="Kauserud H."/>
        </authorList>
    </citation>
    <scope>NUCLEOTIDE SEQUENCE</scope>
    <source>
        <strain evidence="2">CBHHK173m</strain>
    </source>
</reference>
<feature type="compositionally biased region" description="Low complexity" evidence="1">
    <location>
        <begin position="172"/>
        <end position="189"/>
    </location>
</feature>
<dbReference type="Proteomes" id="UP001222325">
    <property type="component" value="Unassembled WGS sequence"/>
</dbReference>
<dbReference type="EMBL" id="JARJCN010000030">
    <property type="protein sequence ID" value="KAJ7086770.1"/>
    <property type="molecule type" value="Genomic_DNA"/>
</dbReference>
<evidence type="ECO:0000256" key="1">
    <source>
        <dbReference type="SAM" id="MobiDB-lite"/>
    </source>
</evidence>
<protein>
    <submittedName>
        <fullName evidence="2">Uncharacterized protein</fullName>
    </submittedName>
</protein>
<feature type="compositionally biased region" description="Basic residues" evidence="1">
    <location>
        <begin position="94"/>
        <end position="110"/>
    </location>
</feature>
<sequence>MVSRHLRHPTSNPSVHAKSTLRPHGTIVRSSLDPRGATCQRSTRTLALAWASRTAYPLTQPVPLSTTSIPHPHPTRTACRPGAAHAGPPATPRLARRHSSTNTLRLRRSLRVCGGNSSPPTRPPARGAAREHQQDATLKSLGIACARCESAVARIPSPSPPACPPARPTPCAPSGSDSRSPSPRGPRGAAPEHQRCEPAAATARTTSSPFPPARPPAAVERLPRPWTIRLLCNYINDTSTAHGFGEVSGSRILAVVAYCMMLGHAALPPST</sequence>
<dbReference type="AlphaFoldDB" id="A0AAD6U2H5"/>
<feature type="region of interest" description="Disordered" evidence="1">
    <location>
        <begin position="76"/>
        <end position="134"/>
    </location>
</feature>
<name>A0AAD6U2H5_9AGAR</name>
<feature type="region of interest" description="Disordered" evidence="1">
    <location>
        <begin position="156"/>
        <end position="218"/>
    </location>
</feature>
<keyword evidence="3" id="KW-1185">Reference proteome</keyword>
<feature type="compositionally biased region" description="Pro residues" evidence="1">
    <location>
        <begin position="157"/>
        <end position="171"/>
    </location>
</feature>
<organism evidence="2 3">
    <name type="scientific">Mycena belliarum</name>
    <dbReference type="NCBI Taxonomy" id="1033014"/>
    <lineage>
        <taxon>Eukaryota</taxon>
        <taxon>Fungi</taxon>
        <taxon>Dikarya</taxon>
        <taxon>Basidiomycota</taxon>
        <taxon>Agaricomycotina</taxon>
        <taxon>Agaricomycetes</taxon>
        <taxon>Agaricomycetidae</taxon>
        <taxon>Agaricales</taxon>
        <taxon>Marasmiineae</taxon>
        <taxon>Mycenaceae</taxon>
        <taxon>Mycena</taxon>
    </lineage>
</organism>
<evidence type="ECO:0000313" key="3">
    <source>
        <dbReference type="Proteomes" id="UP001222325"/>
    </source>
</evidence>
<evidence type="ECO:0000313" key="2">
    <source>
        <dbReference type="EMBL" id="KAJ7086770.1"/>
    </source>
</evidence>
<comment type="caution">
    <text evidence="2">The sequence shown here is derived from an EMBL/GenBank/DDBJ whole genome shotgun (WGS) entry which is preliminary data.</text>
</comment>
<proteinExistence type="predicted"/>
<feature type="compositionally biased region" description="Low complexity" evidence="1">
    <location>
        <begin position="198"/>
        <end position="208"/>
    </location>
</feature>
<feature type="region of interest" description="Disordered" evidence="1">
    <location>
        <begin position="1"/>
        <end position="39"/>
    </location>
</feature>